<keyword evidence="3 6" id="KW-0732">Signal</keyword>
<dbReference type="RefSeq" id="WP_182511263.1">
    <property type="nucleotide sequence ID" value="NZ_JACJIQ010000001.1"/>
</dbReference>
<dbReference type="EMBL" id="JACJIQ010000001">
    <property type="protein sequence ID" value="MBA9075551.1"/>
    <property type="molecule type" value="Genomic_DNA"/>
</dbReference>
<evidence type="ECO:0000313" key="9">
    <source>
        <dbReference type="EMBL" id="MBA9075551.1"/>
    </source>
</evidence>
<dbReference type="Proteomes" id="UP000563094">
    <property type="component" value="Unassembled WGS sequence"/>
</dbReference>
<evidence type="ECO:0000256" key="5">
    <source>
        <dbReference type="ARBA" id="ARBA00023237"/>
    </source>
</evidence>
<dbReference type="PROSITE" id="PS51257">
    <property type="entry name" value="PROKAR_LIPOPROTEIN"/>
    <property type="match status" value="1"/>
</dbReference>
<organism evidence="9 10">
    <name type="scientific">Rufibacter quisquiliarum</name>
    <dbReference type="NCBI Taxonomy" id="1549639"/>
    <lineage>
        <taxon>Bacteria</taxon>
        <taxon>Pseudomonadati</taxon>
        <taxon>Bacteroidota</taxon>
        <taxon>Cytophagia</taxon>
        <taxon>Cytophagales</taxon>
        <taxon>Hymenobacteraceae</taxon>
        <taxon>Rufibacter</taxon>
    </lineage>
</organism>
<evidence type="ECO:0000259" key="8">
    <source>
        <dbReference type="Pfam" id="PF14322"/>
    </source>
</evidence>
<feature type="chain" id="PRO_5032524571" evidence="6">
    <location>
        <begin position="17"/>
        <end position="475"/>
    </location>
</feature>
<keyword evidence="5" id="KW-0998">Cell outer membrane</keyword>
<feature type="domain" description="RagB/SusD" evidence="7">
    <location>
        <begin position="332"/>
        <end position="475"/>
    </location>
</feature>
<evidence type="ECO:0000256" key="3">
    <source>
        <dbReference type="ARBA" id="ARBA00022729"/>
    </source>
</evidence>
<evidence type="ECO:0000256" key="6">
    <source>
        <dbReference type="SAM" id="SignalP"/>
    </source>
</evidence>
<evidence type="ECO:0000259" key="7">
    <source>
        <dbReference type="Pfam" id="PF07980"/>
    </source>
</evidence>
<evidence type="ECO:0000313" key="10">
    <source>
        <dbReference type="Proteomes" id="UP000563094"/>
    </source>
</evidence>
<feature type="domain" description="SusD-like N-terminal" evidence="8">
    <location>
        <begin position="20"/>
        <end position="219"/>
    </location>
</feature>
<accession>A0A839GNY2</accession>
<evidence type="ECO:0000256" key="1">
    <source>
        <dbReference type="ARBA" id="ARBA00004442"/>
    </source>
</evidence>
<keyword evidence="10" id="KW-1185">Reference proteome</keyword>
<gene>
    <name evidence="9" type="ORF">FHS90_000248</name>
</gene>
<dbReference type="AlphaFoldDB" id="A0A839GNY2"/>
<comment type="caution">
    <text evidence="9">The sequence shown here is derived from an EMBL/GenBank/DDBJ whole genome shotgun (WGS) entry which is preliminary data.</text>
</comment>
<evidence type="ECO:0000256" key="4">
    <source>
        <dbReference type="ARBA" id="ARBA00023136"/>
    </source>
</evidence>
<dbReference type="InterPro" id="IPR011990">
    <property type="entry name" value="TPR-like_helical_dom_sf"/>
</dbReference>
<dbReference type="InterPro" id="IPR012944">
    <property type="entry name" value="SusD_RagB_dom"/>
</dbReference>
<dbReference type="InterPro" id="IPR033985">
    <property type="entry name" value="SusD-like_N"/>
</dbReference>
<dbReference type="SUPFAM" id="SSF48452">
    <property type="entry name" value="TPR-like"/>
    <property type="match status" value="1"/>
</dbReference>
<reference evidence="9 10" key="1">
    <citation type="submission" date="2020-08" db="EMBL/GenBank/DDBJ databases">
        <title>Genomic Encyclopedia of Type Strains, Phase IV (KMG-IV): sequencing the most valuable type-strain genomes for metagenomic binning, comparative biology and taxonomic classification.</title>
        <authorList>
            <person name="Goeker M."/>
        </authorList>
    </citation>
    <scope>NUCLEOTIDE SEQUENCE [LARGE SCALE GENOMIC DNA]</scope>
    <source>
        <strain evidence="9 10">DSM 29854</strain>
    </source>
</reference>
<dbReference type="Pfam" id="PF07980">
    <property type="entry name" value="SusD_RagB"/>
    <property type="match status" value="1"/>
</dbReference>
<proteinExistence type="inferred from homology"/>
<comment type="similarity">
    <text evidence="2">Belongs to the SusD family.</text>
</comment>
<name>A0A839GNY2_9BACT</name>
<evidence type="ECO:0000256" key="2">
    <source>
        <dbReference type="ARBA" id="ARBA00006275"/>
    </source>
</evidence>
<comment type="subcellular location">
    <subcellularLocation>
        <location evidence="1">Cell outer membrane</location>
    </subcellularLocation>
</comment>
<dbReference type="CDD" id="cd08977">
    <property type="entry name" value="SusD"/>
    <property type="match status" value="1"/>
</dbReference>
<dbReference type="Pfam" id="PF14322">
    <property type="entry name" value="SusD-like_3"/>
    <property type="match status" value="1"/>
</dbReference>
<dbReference type="GO" id="GO:0009279">
    <property type="term" value="C:cell outer membrane"/>
    <property type="evidence" value="ECO:0007669"/>
    <property type="project" value="UniProtKB-SubCell"/>
</dbReference>
<protein>
    <submittedName>
        <fullName evidence="9">Tetratricopeptide (TPR) repeat protein</fullName>
    </submittedName>
</protein>
<keyword evidence="4" id="KW-0472">Membrane</keyword>
<dbReference type="Gene3D" id="1.25.40.390">
    <property type="match status" value="1"/>
</dbReference>
<feature type="signal peptide" evidence="6">
    <location>
        <begin position="1"/>
        <end position="16"/>
    </location>
</feature>
<sequence length="475" mass="53415">MKKIICICLFLGMATACDSFLELQPESQINEQNFYKTKNDFEKAMIGVYGTFKEMYNTNLFYVAELMSDNAEISISSSSITEVEFDELNVTPANTILQSIWSTSLYTVARCNIIINRLPEADIDAQVKDRLMGEAKFMRAYSYFILVQTFGNVPITDAEFRSPDQVASADLSLKPKEAVYAKIIEDLTAAETLLPATLNPNKGYASRGTVKTLLGKVYLTQRQYQLAETKLWEVIESNQYSLVTNYASLFTNGNENLAESIFELKFISGANLGNSYSIQFTPATTGLLANGQQGSGRITPTLSLVEAYEDGDLRKEVSVGEYITSNLTGERFYSRHGLKFVDFTAVNPRDGSINFTVLRYADVLLMYAEALNEQGQTDDALLYLNRVRARASLDGLEDLTQEEARAAIQHERRVELAYEAHRWFDLVRTGKAREVINAFYQAKGLNFSVADHELILPIPRREIEINPKLIQNPGY</sequence>